<dbReference type="Gene3D" id="2.70.160.11">
    <property type="entry name" value="Hnrnp arginine n-methyltransferase1"/>
    <property type="match status" value="1"/>
</dbReference>
<accession>F2U983</accession>
<evidence type="ECO:0000256" key="8">
    <source>
        <dbReference type="ARBA" id="ARBA00023242"/>
    </source>
</evidence>
<comment type="subcellular location">
    <subcellularLocation>
        <location evidence="2">Cytoplasm</location>
    </subcellularLocation>
    <subcellularLocation>
        <location evidence="1">Nucleus</location>
    </subcellularLocation>
</comment>
<dbReference type="FunFam" id="2.70.160.11:FF:000007">
    <property type="entry name" value="Protein arginine N-methyltransferase 2"/>
    <property type="match status" value="1"/>
</dbReference>
<dbReference type="InParanoid" id="F2U983"/>
<proteinExistence type="predicted"/>
<keyword evidence="8" id="KW-0539">Nucleus</keyword>
<dbReference type="OrthoDB" id="7848332at2759"/>
<evidence type="ECO:0000256" key="7">
    <source>
        <dbReference type="ARBA" id="ARBA00022691"/>
    </source>
</evidence>
<dbReference type="FunFam" id="3.40.50.150:FF:000016">
    <property type="entry name" value="Protein arginine N-methyltransferase 6"/>
    <property type="match status" value="1"/>
</dbReference>
<keyword evidence="4" id="KW-0963">Cytoplasm</keyword>
<feature type="compositionally biased region" description="Basic and acidic residues" evidence="12">
    <location>
        <begin position="12"/>
        <end position="21"/>
    </location>
</feature>
<dbReference type="Pfam" id="PF00018">
    <property type="entry name" value="SH3_1"/>
    <property type="match status" value="1"/>
</dbReference>
<sequence length="426" mass="48564">MMRMTKGSNSAEDEHTKHHEQQQQQQQKQQQRFVKALYAYEEERPGCLNFAPGQLFEVLNVAEGWLYCRADGLTGWIPAAFVQDTQETEWQDDEYYDQYARVGIHHEMLSDTARNAAYSDGIQLAADAVIKGGVVMDIGCGSGLLSLLSARTGARKVIAVEASDFYEAAEKVIAANGYSECIDVLHSRVEDVEDVEQVDCIVSEWMGTMLIFEFMVDSVLAARDRFLRPDGLMLPSYSRLLLTPVNAAHMFDDHVSFWKDKCGFDMSPLIAADKESKFSRPIHDWKMNPEQQLAEPQSIFEADMHTVTAEELEEIHTSVSFTMTRDDTCHGFGSWFNVEFWQSRHNRDAPVVLSTSPTAPYTHWKHTLLMLDEPLDVCSGDTMAVDVALLRNPLHRRHLRIHITAHLHRHADNSSHKVSKMFRLWR</sequence>
<evidence type="ECO:0000256" key="1">
    <source>
        <dbReference type="ARBA" id="ARBA00004123"/>
    </source>
</evidence>
<feature type="domain" description="SH3" evidence="13">
    <location>
        <begin position="29"/>
        <end position="87"/>
    </location>
</feature>
<dbReference type="CDD" id="cd00174">
    <property type="entry name" value="SH3"/>
    <property type="match status" value="1"/>
</dbReference>
<dbReference type="GO" id="GO:0016274">
    <property type="term" value="F:protein-arginine N-methyltransferase activity"/>
    <property type="evidence" value="ECO:0007669"/>
    <property type="project" value="InterPro"/>
</dbReference>
<organism evidence="15">
    <name type="scientific">Salpingoeca rosetta (strain ATCC 50818 / BSB-021)</name>
    <dbReference type="NCBI Taxonomy" id="946362"/>
    <lineage>
        <taxon>Eukaryota</taxon>
        <taxon>Choanoflagellata</taxon>
        <taxon>Craspedida</taxon>
        <taxon>Salpingoecidae</taxon>
        <taxon>Salpingoeca</taxon>
    </lineage>
</organism>
<dbReference type="Gene3D" id="3.40.50.150">
    <property type="entry name" value="Vaccinia Virus protein VP39"/>
    <property type="match status" value="1"/>
</dbReference>
<dbReference type="InterPro" id="IPR036028">
    <property type="entry name" value="SH3-like_dom_sf"/>
</dbReference>
<keyword evidence="5 11" id="KW-0489">Methyltransferase</keyword>
<evidence type="ECO:0000259" key="13">
    <source>
        <dbReference type="PROSITE" id="PS50002"/>
    </source>
</evidence>
<dbReference type="InterPro" id="IPR001452">
    <property type="entry name" value="SH3_domain"/>
</dbReference>
<dbReference type="InterPro" id="IPR025799">
    <property type="entry name" value="Arg_MeTrfase"/>
</dbReference>
<evidence type="ECO:0000256" key="2">
    <source>
        <dbReference type="ARBA" id="ARBA00004496"/>
    </source>
</evidence>
<keyword evidence="7 11" id="KW-0949">S-adenosyl-L-methionine</keyword>
<keyword evidence="15" id="KW-1185">Reference proteome</keyword>
<dbReference type="Proteomes" id="UP000007799">
    <property type="component" value="Unassembled WGS sequence"/>
</dbReference>
<protein>
    <recommendedName>
        <fullName evidence="9">Histone-arginine N-methyltransferase PRMT2</fullName>
    </recommendedName>
</protein>
<dbReference type="Pfam" id="PF22528">
    <property type="entry name" value="PRMT_C"/>
    <property type="match status" value="1"/>
</dbReference>
<dbReference type="SUPFAM" id="SSF53335">
    <property type="entry name" value="S-adenosyl-L-methionine-dependent methyltransferases"/>
    <property type="match status" value="1"/>
</dbReference>
<gene>
    <name evidence="14" type="ORF">PTSG_12239</name>
</gene>
<evidence type="ECO:0000256" key="9">
    <source>
        <dbReference type="ARBA" id="ARBA00082811"/>
    </source>
</evidence>
<evidence type="ECO:0000256" key="11">
    <source>
        <dbReference type="PROSITE-ProRule" id="PRU01015"/>
    </source>
</evidence>
<feature type="compositionally biased region" description="Polar residues" evidence="12">
    <location>
        <begin position="1"/>
        <end position="10"/>
    </location>
</feature>
<dbReference type="EMBL" id="GL832965">
    <property type="protein sequence ID" value="EGD73287.1"/>
    <property type="molecule type" value="Genomic_DNA"/>
</dbReference>
<dbReference type="Pfam" id="PF06325">
    <property type="entry name" value="PrmA"/>
    <property type="match status" value="1"/>
</dbReference>
<dbReference type="GO" id="GO:0042054">
    <property type="term" value="F:histone methyltransferase activity"/>
    <property type="evidence" value="ECO:0007669"/>
    <property type="project" value="TreeGrafter"/>
</dbReference>
<evidence type="ECO:0000256" key="5">
    <source>
        <dbReference type="ARBA" id="ARBA00022603"/>
    </source>
</evidence>
<dbReference type="GeneID" id="16074896"/>
<feature type="region of interest" description="Disordered" evidence="12">
    <location>
        <begin position="1"/>
        <end position="28"/>
    </location>
</feature>
<dbReference type="InterPro" id="IPR055135">
    <property type="entry name" value="PRMT_dom"/>
</dbReference>
<dbReference type="OMA" id="QQTMIYF"/>
<evidence type="ECO:0000313" key="15">
    <source>
        <dbReference type="Proteomes" id="UP000007799"/>
    </source>
</evidence>
<dbReference type="FunCoup" id="F2U983">
    <property type="interactions" value="564"/>
</dbReference>
<evidence type="ECO:0000256" key="6">
    <source>
        <dbReference type="ARBA" id="ARBA00022679"/>
    </source>
</evidence>
<dbReference type="PROSITE" id="PS51678">
    <property type="entry name" value="SAM_MT_PRMT"/>
    <property type="match status" value="1"/>
</dbReference>
<evidence type="ECO:0000256" key="4">
    <source>
        <dbReference type="ARBA" id="ARBA00022490"/>
    </source>
</evidence>
<name>F2U983_SALR5</name>
<dbReference type="STRING" id="946362.F2U983"/>
<reference evidence="14" key="1">
    <citation type="submission" date="2009-08" db="EMBL/GenBank/DDBJ databases">
        <title>Annotation of Salpingoeca rosetta.</title>
        <authorList>
            <consortium name="The Broad Institute Genome Sequencing Platform"/>
            <person name="Russ C."/>
            <person name="Cuomo C."/>
            <person name="Burger G."/>
            <person name="Gray M.W."/>
            <person name="Holland P.W.H."/>
            <person name="King N."/>
            <person name="Lang F.B.F."/>
            <person name="Roger A.J."/>
            <person name="Ruiz-Trillo I."/>
            <person name="Young S.K."/>
            <person name="Zeng Q."/>
            <person name="Gargeya S."/>
            <person name="Alvarado L."/>
            <person name="Berlin A."/>
            <person name="Chapman S.B."/>
            <person name="Chen Z."/>
            <person name="Freedman E."/>
            <person name="Gellesch M."/>
            <person name="Goldberg J."/>
            <person name="Griggs A."/>
            <person name="Gujja S."/>
            <person name="Heilman E."/>
            <person name="Heiman D."/>
            <person name="Howarth C."/>
            <person name="Mehta T."/>
            <person name="Neiman D."/>
            <person name="Pearson M."/>
            <person name="Roberts A."/>
            <person name="Saif S."/>
            <person name="Shea T."/>
            <person name="Shenoy N."/>
            <person name="Sisk P."/>
            <person name="Stolte C."/>
            <person name="Sykes S."/>
            <person name="White J."/>
            <person name="Yandava C."/>
            <person name="Haas B."/>
            <person name="Nusbaum C."/>
            <person name="Birren B."/>
        </authorList>
    </citation>
    <scope>NUCLEOTIDE SEQUENCE [LARGE SCALE GENOMIC DNA]</scope>
    <source>
        <strain evidence="14">ATCC 50818</strain>
    </source>
</reference>
<dbReference type="AlphaFoldDB" id="F2U983"/>
<dbReference type="PANTHER" id="PTHR11006:SF92">
    <property type="entry name" value="PROTEIN ARGININE N-METHYLTRANSFERASE 2"/>
    <property type="match status" value="1"/>
</dbReference>
<evidence type="ECO:0000313" key="14">
    <source>
        <dbReference type="EMBL" id="EGD73287.1"/>
    </source>
</evidence>
<dbReference type="GO" id="GO:0032259">
    <property type="term" value="P:methylation"/>
    <property type="evidence" value="ECO:0007669"/>
    <property type="project" value="UniProtKB-KW"/>
</dbReference>
<dbReference type="CDD" id="cd02440">
    <property type="entry name" value="AdoMet_MTases"/>
    <property type="match status" value="1"/>
</dbReference>
<dbReference type="RefSeq" id="XP_004994318.1">
    <property type="nucleotide sequence ID" value="XM_004994261.1"/>
</dbReference>
<keyword evidence="3 10" id="KW-0728">SH3 domain</keyword>
<evidence type="ECO:0000256" key="10">
    <source>
        <dbReference type="PROSITE-ProRule" id="PRU00192"/>
    </source>
</evidence>
<dbReference type="GO" id="GO:0005634">
    <property type="term" value="C:nucleus"/>
    <property type="evidence" value="ECO:0007669"/>
    <property type="project" value="UniProtKB-SubCell"/>
</dbReference>
<keyword evidence="6 11" id="KW-0808">Transferase</keyword>
<dbReference type="GO" id="GO:0005737">
    <property type="term" value="C:cytoplasm"/>
    <property type="evidence" value="ECO:0007669"/>
    <property type="project" value="UniProtKB-SubCell"/>
</dbReference>
<dbReference type="InterPro" id="IPR029063">
    <property type="entry name" value="SAM-dependent_MTases_sf"/>
</dbReference>
<dbReference type="PANTHER" id="PTHR11006">
    <property type="entry name" value="PROTEIN ARGININE N-METHYLTRANSFERASE"/>
    <property type="match status" value="1"/>
</dbReference>
<dbReference type="Gene3D" id="2.30.30.40">
    <property type="entry name" value="SH3 Domains"/>
    <property type="match status" value="1"/>
</dbReference>
<evidence type="ECO:0000256" key="3">
    <source>
        <dbReference type="ARBA" id="ARBA00022443"/>
    </source>
</evidence>
<dbReference type="SMART" id="SM00326">
    <property type="entry name" value="SH3"/>
    <property type="match status" value="1"/>
</dbReference>
<dbReference type="SUPFAM" id="SSF50044">
    <property type="entry name" value="SH3-domain"/>
    <property type="match status" value="1"/>
</dbReference>
<evidence type="ECO:0000256" key="12">
    <source>
        <dbReference type="SAM" id="MobiDB-lite"/>
    </source>
</evidence>
<dbReference type="PROSITE" id="PS50002">
    <property type="entry name" value="SH3"/>
    <property type="match status" value="1"/>
</dbReference>
<dbReference type="eggNOG" id="KOG1499">
    <property type="taxonomic scope" value="Eukaryota"/>
</dbReference>